<evidence type="ECO:0008006" key="5">
    <source>
        <dbReference type="Google" id="ProtNLM"/>
    </source>
</evidence>
<accession>A0A3P4AZQ5</accession>
<feature type="chain" id="PRO_5018040467" description="HmuY protein" evidence="2">
    <location>
        <begin position="18"/>
        <end position="420"/>
    </location>
</feature>
<feature type="region of interest" description="Disordered" evidence="1">
    <location>
        <begin position="85"/>
        <end position="104"/>
    </location>
</feature>
<feature type="signal peptide" evidence="2">
    <location>
        <begin position="1"/>
        <end position="17"/>
    </location>
</feature>
<protein>
    <recommendedName>
        <fullName evidence="5">HmuY protein</fullName>
    </recommendedName>
</protein>
<evidence type="ECO:0000313" key="4">
    <source>
        <dbReference type="Proteomes" id="UP000277294"/>
    </source>
</evidence>
<keyword evidence="4" id="KW-1185">Reference proteome</keyword>
<evidence type="ECO:0000256" key="1">
    <source>
        <dbReference type="SAM" id="MobiDB-lite"/>
    </source>
</evidence>
<organism evidence="3 4">
    <name type="scientific">Pigmentiphaga humi</name>
    <dbReference type="NCBI Taxonomy" id="2478468"/>
    <lineage>
        <taxon>Bacteria</taxon>
        <taxon>Pseudomonadati</taxon>
        <taxon>Pseudomonadota</taxon>
        <taxon>Betaproteobacteria</taxon>
        <taxon>Burkholderiales</taxon>
        <taxon>Alcaligenaceae</taxon>
        <taxon>Pigmentiphaga</taxon>
    </lineage>
</organism>
<proteinExistence type="predicted"/>
<gene>
    <name evidence="3" type="ORF">PIGHUM_00937</name>
</gene>
<evidence type="ECO:0000256" key="2">
    <source>
        <dbReference type="SAM" id="SignalP"/>
    </source>
</evidence>
<dbReference type="PROSITE" id="PS51257">
    <property type="entry name" value="PROKAR_LIPOPROTEIN"/>
    <property type="match status" value="1"/>
</dbReference>
<name>A0A3P4AZQ5_9BURK</name>
<keyword evidence="2" id="KW-0732">Signal</keyword>
<dbReference type="InterPro" id="IPR025921">
    <property type="entry name" value="HmuY"/>
</dbReference>
<feature type="compositionally biased region" description="Polar residues" evidence="1">
    <location>
        <begin position="85"/>
        <end position="97"/>
    </location>
</feature>
<dbReference type="Pfam" id="PF14064">
    <property type="entry name" value="HmuY"/>
    <property type="match status" value="1"/>
</dbReference>
<dbReference type="EMBL" id="UWPJ01000008">
    <property type="protein sequence ID" value="VCU68878.1"/>
    <property type="molecule type" value="Genomic_DNA"/>
</dbReference>
<reference evidence="3 4" key="1">
    <citation type="submission" date="2018-10" db="EMBL/GenBank/DDBJ databases">
        <authorList>
            <person name="Criscuolo A."/>
        </authorList>
    </citation>
    <scope>NUCLEOTIDE SEQUENCE [LARGE SCALE GENOMIC DNA]</scope>
    <source>
        <strain evidence="3">DnA1</strain>
    </source>
</reference>
<dbReference type="RefSeq" id="WP_124078149.1">
    <property type="nucleotide sequence ID" value="NZ_UWPJ01000008.1"/>
</dbReference>
<evidence type="ECO:0000313" key="3">
    <source>
        <dbReference type="EMBL" id="VCU68878.1"/>
    </source>
</evidence>
<dbReference type="AlphaFoldDB" id="A0A3P4AZQ5"/>
<sequence>MQTKNLFALTALCAALAACGGGDGGSDPAPAPTDKFTQKNGTWTFQLPAAGVSVCYDFDTKKEVAGCTGTAWDLKVTSASRTATLWTNSGTSSSPSDTGKGGAFGGPFDHTWTELQTYKDATVDPASGSALPAAVYTADAASGAFSGTNDIQSAAFEYDLNGDHRLSPNFRVFLITSNSANAAATGAGVFALQVTGYYGGGGGTTSGYPSFRWIERTSGAVVKTAQVNASAGWVYYDLVNNKEVAETGAWQIAFNRYTVKLNGGGSGSGTVAGYVGKTPAGFYNTDGTPITSKFNVTTNVSDTLPDLTAGDIATPASASAWVKDKLASVLNPAYRGTYGVDPLDYGWFKYYSTAELAVKAGLPDVPHIIAANPANGSLIRGGEGNSYARVHLNSITYADPRDNSSAQTWTFGYDLQPASN</sequence>
<dbReference type="OrthoDB" id="335087at2"/>
<dbReference type="CDD" id="cd12105">
    <property type="entry name" value="HmuY"/>
    <property type="match status" value="1"/>
</dbReference>
<dbReference type="Proteomes" id="UP000277294">
    <property type="component" value="Unassembled WGS sequence"/>
</dbReference>